<dbReference type="GO" id="GO:0009116">
    <property type="term" value="P:nucleoside metabolic process"/>
    <property type="evidence" value="ECO:0007669"/>
    <property type="project" value="InterPro"/>
</dbReference>
<name>A0A1M4W8B1_9THEO</name>
<dbReference type="SUPFAM" id="SSF53167">
    <property type="entry name" value="Purine and uridine phosphorylases"/>
    <property type="match status" value="1"/>
</dbReference>
<evidence type="ECO:0000313" key="2">
    <source>
        <dbReference type="Proteomes" id="UP000184088"/>
    </source>
</evidence>
<keyword evidence="2" id="KW-1185">Reference proteome</keyword>
<organism evidence="1 2">
    <name type="scientific">Caldanaerobius fijiensis DSM 17918</name>
    <dbReference type="NCBI Taxonomy" id="1121256"/>
    <lineage>
        <taxon>Bacteria</taxon>
        <taxon>Bacillati</taxon>
        <taxon>Bacillota</taxon>
        <taxon>Clostridia</taxon>
        <taxon>Thermoanaerobacterales</taxon>
        <taxon>Thermoanaerobacteraceae</taxon>
        <taxon>Caldanaerobius</taxon>
    </lineage>
</organism>
<dbReference type="STRING" id="1121256.SAMN02746089_00790"/>
<evidence type="ECO:0000313" key="1">
    <source>
        <dbReference type="EMBL" id="SHE77498.1"/>
    </source>
</evidence>
<dbReference type="EMBL" id="FQVH01000005">
    <property type="protein sequence ID" value="SHE77498.1"/>
    <property type="molecule type" value="Genomic_DNA"/>
</dbReference>
<dbReference type="GO" id="GO:0051539">
    <property type="term" value="F:4 iron, 4 sulfur cluster binding"/>
    <property type="evidence" value="ECO:0007669"/>
    <property type="project" value="TreeGrafter"/>
</dbReference>
<sequence length="272" mass="31541">MLYIVTALYNEAKPLIEWYNLKRDMSDAVFQVFSNNDINLIITGVGKINSAIGTAHLLSTKPVSKEDSIVNIGICGSLTGNLGEIYIINKVRDHETGRDFYPDVLLKHPFCEASIETFSYPLTDRSQLLEDLCDMEGSGFFQAASKYLDVHRICLIKIVSDRLDAKLIDKRFIEKLIKEKMPLIDSFLLSFKDTLISDHILSEKETQEINEICSNMRLTESQRLELIKMCMQYKSRTRKELDFLGEYKEIKVMTKDERSRYFRSLLKRFETF</sequence>
<dbReference type="Proteomes" id="UP000184088">
    <property type="component" value="Unassembled WGS sequence"/>
</dbReference>
<dbReference type="PANTHER" id="PTHR37822">
    <property type="entry name" value="SPORE PHOTOPRODUCT LYASE-RELATED"/>
    <property type="match status" value="1"/>
</dbReference>
<dbReference type="Gene3D" id="3.40.50.1580">
    <property type="entry name" value="Nucleoside phosphorylase domain"/>
    <property type="match status" value="1"/>
</dbReference>
<dbReference type="GO" id="GO:1904047">
    <property type="term" value="F:S-adenosyl-L-methionine binding"/>
    <property type="evidence" value="ECO:0007669"/>
    <property type="project" value="TreeGrafter"/>
</dbReference>
<dbReference type="AlphaFoldDB" id="A0A1M4W8B1"/>
<dbReference type="InterPro" id="IPR049539">
    <property type="entry name" value="SPL"/>
</dbReference>
<dbReference type="GO" id="GO:0003913">
    <property type="term" value="F:DNA photolyase activity"/>
    <property type="evidence" value="ECO:0007669"/>
    <property type="project" value="TreeGrafter"/>
</dbReference>
<proteinExistence type="predicted"/>
<reference evidence="1 2" key="1">
    <citation type="submission" date="2016-11" db="EMBL/GenBank/DDBJ databases">
        <authorList>
            <person name="Jaros S."/>
            <person name="Januszkiewicz K."/>
            <person name="Wedrychowicz H."/>
        </authorList>
    </citation>
    <scope>NUCLEOTIDE SEQUENCE [LARGE SCALE GENOMIC DNA]</scope>
    <source>
        <strain evidence="1 2">DSM 17918</strain>
    </source>
</reference>
<dbReference type="OrthoDB" id="21362at2"/>
<dbReference type="InterPro" id="IPR035994">
    <property type="entry name" value="Nucleoside_phosphorylase_sf"/>
</dbReference>
<accession>A0A1M4W8B1</accession>
<gene>
    <name evidence="1" type="ORF">SAMN02746089_00790</name>
</gene>
<protein>
    <submittedName>
        <fullName evidence="1">Nucleoside phosphorylase</fullName>
    </submittedName>
</protein>
<dbReference type="PANTHER" id="PTHR37822:SF2">
    <property type="entry name" value="SPORE PHOTOPRODUCT LYASE"/>
    <property type="match status" value="1"/>
</dbReference>
<dbReference type="RefSeq" id="WP_073341920.1">
    <property type="nucleotide sequence ID" value="NZ_FQVH01000005.1"/>
</dbReference>
<dbReference type="GO" id="GO:0042601">
    <property type="term" value="C:endospore-forming forespore"/>
    <property type="evidence" value="ECO:0007669"/>
    <property type="project" value="TreeGrafter"/>
</dbReference>